<dbReference type="EMBL" id="CAJZBQ010000014">
    <property type="protein sequence ID" value="CAG9315622.1"/>
    <property type="molecule type" value="Genomic_DNA"/>
</dbReference>
<reference evidence="1" key="1">
    <citation type="submission" date="2021-09" db="EMBL/GenBank/DDBJ databases">
        <authorList>
            <consortium name="AG Swart"/>
            <person name="Singh M."/>
            <person name="Singh A."/>
            <person name="Seah K."/>
            <person name="Emmerich C."/>
        </authorList>
    </citation>
    <scope>NUCLEOTIDE SEQUENCE</scope>
    <source>
        <strain evidence="1">ATCC30299</strain>
    </source>
</reference>
<keyword evidence="2" id="KW-1185">Reference proteome</keyword>
<comment type="caution">
    <text evidence="1">The sequence shown here is derived from an EMBL/GenBank/DDBJ whole genome shotgun (WGS) entry which is preliminary data.</text>
</comment>
<evidence type="ECO:0000313" key="2">
    <source>
        <dbReference type="Proteomes" id="UP001162131"/>
    </source>
</evidence>
<proteinExistence type="predicted"/>
<dbReference type="AlphaFoldDB" id="A0AAU9IQX0"/>
<organism evidence="1 2">
    <name type="scientific">Blepharisma stoltei</name>
    <dbReference type="NCBI Taxonomy" id="1481888"/>
    <lineage>
        <taxon>Eukaryota</taxon>
        <taxon>Sar</taxon>
        <taxon>Alveolata</taxon>
        <taxon>Ciliophora</taxon>
        <taxon>Postciliodesmatophora</taxon>
        <taxon>Heterotrichea</taxon>
        <taxon>Heterotrichida</taxon>
        <taxon>Blepharismidae</taxon>
        <taxon>Blepharisma</taxon>
    </lineage>
</organism>
<accession>A0AAU9IQX0</accession>
<evidence type="ECO:0000313" key="1">
    <source>
        <dbReference type="EMBL" id="CAG9315622.1"/>
    </source>
</evidence>
<sequence length="172" mass="20276">MNNIQFPLKMRPGSGWNREKIMMDLNTNKIQLLRKGVKKCNLQRNRENYSNNLLQLSGIEPDQKGYEEPFEDSVIFEVYKSLTSRSNVSNHKNKVKTLLKMGLATDRRIPFLKPTTQTEKKGLRLAARTLDKRELDRMLISPIMFRQKYTIRPVGFKYLNRIRTQKTIKTSR</sequence>
<gene>
    <name evidence="1" type="ORF">BSTOLATCC_MIC14372</name>
</gene>
<protein>
    <recommendedName>
        <fullName evidence="3">Ribosomal protein S4</fullName>
    </recommendedName>
</protein>
<dbReference type="Proteomes" id="UP001162131">
    <property type="component" value="Unassembled WGS sequence"/>
</dbReference>
<name>A0AAU9IQX0_9CILI</name>
<evidence type="ECO:0008006" key="3">
    <source>
        <dbReference type="Google" id="ProtNLM"/>
    </source>
</evidence>